<protein>
    <recommendedName>
        <fullName evidence="1">S-layer protein C-terminal domain-containing protein</fullName>
    </recommendedName>
</protein>
<dbReference type="RefSeq" id="WP_209687079.1">
    <property type="nucleotide sequence ID" value="NZ_JAGGLU010000008.1"/>
</dbReference>
<reference evidence="2 3" key="1">
    <citation type="submission" date="2021-03" db="EMBL/GenBank/DDBJ databases">
        <title>Genomic Encyclopedia of Type Strains, Phase IV (KMG-IV): sequencing the most valuable type-strain genomes for metagenomic binning, comparative biology and taxonomic classification.</title>
        <authorList>
            <person name="Goeker M."/>
        </authorList>
    </citation>
    <scope>NUCLEOTIDE SEQUENCE [LARGE SCALE GENOMIC DNA]</scope>
    <source>
        <strain evidence="2 3">DSM 101872</strain>
    </source>
</reference>
<organism evidence="2 3">
    <name type="scientific">Lactobacillus colini</name>
    <dbReference type="NCBI Taxonomy" id="1819254"/>
    <lineage>
        <taxon>Bacteria</taxon>
        <taxon>Bacillati</taxon>
        <taxon>Bacillota</taxon>
        <taxon>Bacilli</taxon>
        <taxon>Lactobacillales</taxon>
        <taxon>Lactobacillaceae</taxon>
        <taxon>Lactobacillus</taxon>
    </lineage>
</organism>
<accession>A0ABS4MF92</accession>
<evidence type="ECO:0000313" key="3">
    <source>
        <dbReference type="Proteomes" id="UP001519292"/>
    </source>
</evidence>
<name>A0ABS4MF92_9LACO</name>
<dbReference type="InterPro" id="IPR024968">
    <property type="entry name" value="SlpA_C_lactobacillus"/>
</dbReference>
<gene>
    <name evidence="2" type="ORF">J2Z60_001517</name>
</gene>
<evidence type="ECO:0000259" key="1">
    <source>
        <dbReference type="Pfam" id="PF03217"/>
    </source>
</evidence>
<evidence type="ECO:0000313" key="2">
    <source>
        <dbReference type="EMBL" id="MBP2058338.1"/>
    </source>
</evidence>
<comment type="caution">
    <text evidence="2">The sequence shown here is derived from an EMBL/GenBank/DDBJ whole genome shotgun (WGS) entry which is preliminary data.</text>
</comment>
<dbReference type="Pfam" id="PF03217">
    <property type="entry name" value="SlpA"/>
    <property type="match status" value="1"/>
</dbReference>
<feature type="domain" description="S-layer protein C-terminal" evidence="1">
    <location>
        <begin position="37"/>
        <end position="83"/>
    </location>
</feature>
<sequence length="227" mass="25953">MNRKKLIIHILITTLTICGIINTNSKAKAADQKDTPTSTVTLNHNSYIYDKNGKRISKNKLLKNQKVKVFGKITKLTKAKKYYLFKPVSNENDTPKLYWLPYTIHKGWAYYQLTNGGYIKVANVDSINDTWHLLASYTTVTVTESSTLDDINGKSTTTYIKKGSKLTVDHYIHIGITPEDEPENMSYHIKDTNLFIPVEFVKAPRTGLIAELIRYNPNLRSVFDDYL</sequence>
<dbReference type="EMBL" id="JAGGLU010000008">
    <property type="protein sequence ID" value="MBP2058338.1"/>
    <property type="molecule type" value="Genomic_DNA"/>
</dbReference>
<proteinExistence type="predicted"/>
<dbReference type="Proteomes" id="UP001519292">
    <property type="component" value="Unassembled WGS sequence"/>
</dbReference>
<keyword evidence="3" id="KW-1185">Reference proteome</keyword>